<dbReference type="RefSeq" id="WP_183527323.1">
    <property type="nucleotide sequence ID" value="NZ_JACIJM010000003.1"/>
</dbReference>
<evidence type="ECO:0000313" key="3">
    <source>
        <dbReference type="Proteomes" id="UP000535415"/>
    </source>
</evidence>
<name>A0A7W9BJL5_9RHOB</name>
<dbReference type="EMBL" id="JACIJM010000003">
    <property type="protein sequence ID" value="MBB5721716.1"/>
    <property type="molecule type" value="Genomic_DNA"/>
</dbReference>
<reference evidence="2 3" key="1">
    <citation type="submission" date="2020-08" db="EMBL/GenBank/DDBJ databases">
        <title>Genomic Encyclopedia of Type Strains, Phase IV (KMG-IV): sequencing the most valuable type-strain genomes for metagenomic binning, comparative biology and taxonomic classification.</title>
        <authorList>
            <person name="Goeker M."/>
        </authorList>
    </citation>
    <scope>NUCLEOTIDE SEQUENCE [LARGE SCALE GENOMIC DNA]</scope>
    <source>
        <strain evidence="2 3">DSM 101064</strain>
    </source>
</reference>
<keyword evidence="1" id="KW-0175">Coiled coil</keyword>
<comment type="caution">
    <text evidence="2">The sequence shown here is derived from an EMBL/GenBank/DDBJ whole genome shotgun (WGS) entry which is preliminary data.</text>
</comment>
<evidence type="ECO:0000256" key="1">
    <source>
        <dbReference type="SAM" id="Coils"/>
    </source>
</evidence>
<accession>A0A7W9BJL5</accession>
<sequence>MTDVTQLEQRISVAMDRIERGLGTMAEQAADLETGVDAAGLATQLDEERFANAQLEERVKALKERQDTKITELEARVIAQRDQMAALDTELQRLRASSADLREVNAQLRTAASEGVAEPELINRAMMAEVEALSAQRASESAEVDAILKELKPLIKEA</sequence>
<feature type="coiled-coil region" evidence="1">
    <location>
        <begin position="45"/>
        <end position="111"/>
    </location>
</feature>
<evidence type="ECO:0000313" key="2">
    <source>
        <dbReference type="EMBL" id="MBB5721716.1"/>
    </source>
</evidence>
<proteinExistence type="predicted"/>
<protein>
    <submittedName>
        <fullName evidence="2">Uncharacterized protein (DUF3084 family)</fullName>
    </submittedName>
</protein>
<keyword evidence="3" id="KW-1185">Reference proteome</keyword>
<dbReference type="Proteomes" id="UP000535415">
    <property type="component" value="Unassembled WGS sequence"/>
</dbReference>
<dbReference type="AlphaFoldDB" id="A0A7W9BJL5"/>
<organism evidence="2 3">
    <name type="scientific">Yoonia ponticola</name>
    <dbReference type="NCBI Taxonomy" id="1524255"/>
    <lineage>
        <taxon>Bacteria</taxon>
        <taxon>Pseudomonadati</taxon>
        <taxon>Pseudomonadota</taxon>
        <taxon>Alphaproteobacteria</taxon>
        <taxon>Rhodobacterales</taxon>
        <taxon>Paracoccaceae</taxon>
        <taxon>Yoonia</taxon>
    </lineage>
</organism>
<gene>
    <name evidence="2" type="ORF">FHS72_001328</name>
</gene>